<keyword evidence="2" id="KW-1133">Transmembrane helix</keyword>
<feature type="transmembrane region" description="Helical" evidence="2">
    <location>
        <begin position="7"/>
        <end position="29"/>
    </location>
</feature>
<evidence type="ECO:0000313" key="4">
    <source>
        <dbReference type="Proteomes" id="UP000434580"/>
    </source>
</evidence>
<reference evidence="3 4" key="1">
    <citation type="submission" date="2019-11" db="EMBL/GenBank/DDBJ databases">
        <authorList>
            <person name="Holert J."/>
        </authorList>
    </citation>
    <scope>NUCLEOTIDE SEQUENCE [LARGE SCALE GENOMIC DNA]</scope>
    <source>
        <strain evidence="3">BC5_2</strain>
    </source>
</reference>
<comment type="similarity">
    <text evidence="1">Belongs to the YggT family.</text>
</comment>
<feature type="transmembrane region" description="Helical" evidence="2">
    <location>
        <begin position="98"/>
        <end position="127"/>
    </location>
</feature>
<proteinExistence type="inferred from homology"/>
<feature type="transmembrane region" description="Helical" evidence="2">
    <location>
        <begin position="67"/>
        <end position="89"/>
    </location>
</feature>
<dbReference type="OrthoDB" id="9806665at2"/>
<gene>
    <name evidence="3" type="ORF">DPBNPPHM_00678</name>
</gene>
<dbReference type="GO" id="GO:0016020">
    <property type="term" value="C:membrane"/>
    <property type="evidence" value="ECO:0007669"/>
    <property type="project" value="InterPro"/>
</dbReference>
<keyword evidence="2" id="KW-0472">Membrane</keyword>
<accession>A0A5S9MVN6</accession>
<dbReference type="AlphaFoldDB" id="A0A5S9MVN6"/>
<evidence type="ECO:0008006" key="5">
    <source>
        <dbReference type="Google" id="ProtNLM"/>
    </source>
</evidence>
<protein>
    <recommendedName>
        <fullName evidence="5">YggT family protein</fullName>
    </recommendedName>
</protein>
<keyword evidence="2" id="KW-0812">Transmembrane</keyword>
<organism evidence="3 4">
    <name type="scientific">BD1-7 clade bacterium</name>
    <dbReference type="NCBI Taxonomy" id="2029982"/>
    <lineage>
        <taxon>Bacteria</taxon>
        <taxon>Pseudomonadati</taxon>
        <taxon>Pseudomonadota</taxon>
        <taxon>Gammaproteobacteria</taxon>
        <taxon>Cellvibrionales</taxon>
        <taxon>Spongiibacteraceae</taxon>
        <taxon>BD1-7 clade</taxon>
    </lineage>
</organism>
<dbReference type="InterPro" id="IPR003425">
    <property type="entry name" value="CCB3/YggT"/>
</dbReference>
<dbReference type="PANTHER" id="PTHR33219:SF14">
    <property type="entry name" value="PROTEIN COFACTOR ASSEMBLY OF COMPLEX C SUBUNIT B CCB3, CHLOROPLASTIC-RELATED"/>
    <property type="match status" value="1"/>
</dbReference>
<dbReference type="PANTHER" id="PTHR33219">
    <property type="entry name" value="YLMG HOMOLOG PROTEIN 2, CHLOROPLASTIC"/>
    <property type="match status" value="1"/>
</dbReference>
<name>A0A5S9MVN6_9GAMM</name>
<dbReference type="Proteomes" id="UP000434580">
    <property type="component" value="Unassembled WGS sequence"/>
</dbReference>
<dbReference type="Pfam" id="PF02325">
    <property type="entry name" value="CCB3_YggT"/>
    <property type="match status" value="2"/>
</dbReference>
<evidence type="ECO:0000256" key="1">
    <source>
        <dbReference type="ARBA" id="ARBA00010894"/>
    </source>
</evidence>
<feature type="transmembrane region" description="Helical" evidence="2">
    <location>
        <begin position="157"/>
        <end position="178"/>
    </location>
</feature>
<sequence length="185" mass="20599">MSSANQAVVFLVQNLFLLYIYVVLLRFLLQVAKADFYNPVSQFIVKATAPILNPLRRIIPGIGGLDIASLLLAWVLYVAMIIAIFYLVYGQMVPVVNLLIYSVTGLIKTIAGIYLVGIIISAIMSWIPQARQNPVGLLVCQLVEPPLKPFRKLLPDMGGIDLSPIFAILILQFLRMLLQPPYVFI</sequence>
<evidence type="ECO:0000256" key="2">
    <source>
        <dbReference type="SAM" id="Phobius"/>
    </source>
</evidence>
<evidence type="ECO:0000313" key="3">
    <source>
        <dbReference type="EMBL" id="CAA0084132.1"/>
    </source>
</evidence>
<dbReference type="EMBL" id="CACSII010000001">
    <property type="protein sequence ID" value="CAA0084132.1"/>
    <property type="molecule type" value="Genomic_DNA"/>
</dbReference>